<dbReference type="AlphaFoldDB" id="A0A6M3LMJ4"/>
<sequence>MPEWVSVLLVLDPTCSSEQGNSLPSHIAMEYVAAILYHDDETEIKLSTGYNLFIRDAASREKFRGVASAHAV</sequence>
<protein>
    <submittedName>
        <fullName evidence="1">Uncharacterized protein</fullName>
    </submittedName>
</protein>
<name>A0A6M3LMJ4_9ZZZZ</name>
<proteinExistence type="predicted"/>
<gene>
    <name evidence="1" type="ORF">MM415B08321_0004</name>
</gene>
<reference evidence="1" key="1">
    <citation type="submission" date="2020-03" db="EMBL/GenBank/DDBJ databases">
        <title>The deep terrestrial virosphere.</title>
        <authorList>
            <person name="Holmfeldt K."/>
            <person name="Nilsson E."/>
            <person name="Simone D."/>
            <person name="Lopez-Fernandez M."/>
            <person name="Wu X."/>
            <person name="de Brujin I."/>
            <person name="Lundin D."/>
            <person name="Andersson A."/>
            <person name="Bertilsson S."/>
            <person name="Dopson M."/>
        </authorList>
    </citation>
    <scope>NUCLEOTIDE SEQUENCE</scope>
    <source>
        <strain evidence="1">MM415B08321</strain>
    </source>
</reference>
<organism evidence="1">
    <name type="scientific">viral metagenome</name>
    <dbReference type="NCBI Taxonomy" id="1070528"/>
    <lineage>
        <taxon>unclassified sequences</taxon>
        <taxon>metagenomes</taxon>
        <taxon>organismal metagenomes</taxon>
    </lineage>
</organism>
<dbReference type="EMBL" id="MT143406">
    <property type="protein sequence ID" value="QJA96496.1"/>
    <property type="molecule type" value="Genomic_DNA"/>
</dbReference>
<accession>A0A6M3LMJ4</accession>
<evidence type="ECO:0000313" key="1">
    <source>
        <dbReference type="EMBL" id="QJA96496.1"/>
    </source>
</evidence>